<evidence type="ECO:0000256" key="1">
    <source>
        <dbReference type="SAM" id="MobiDB-lite"/>
    </source>
</evidence>
<sequence>ELGEKPPRRHRHRRDVHGSRPYRRRLR</sequence>
<evidence type="ECO:0000313" key="2">
    <source>
        <dbReference type="EMBL" id="CAA9470360.1"/>
    </source>
</evidence>
<feature type="non-terminal residue" evidence="2">
    <location>
        <position position="1"/>
    </location>
</feature>
<feature type="region of interest" description="Disordered" evidence="1">
    <location>
        <begin position="1"/>
        <end position="27"/>
    </location>
</feature>
<gene>
    <name evidence="2" type="ORF">AVDCRST_MAG12-721</name>
</gene>
<organism evidence="2">
    <name type="scientific">uncultured Rubrobacteraceae bacterium</name>
    <dbReference type="NCBI Taxonomy" id="349277"/>
    <lineage>
        <taxon>Bacteria</taxon>
        <taxon>Bacillati</taxon>
        <taxon>Actinomycetota</taxon>
        <taxon>Rubrobacteria</taxon>
        <taxon>Rubrobacterales</taxon>
        <taxon>Rubrobacteraceae</taxon>
        <taxon>environmental samples</taxon>
    </lineage>
</organism>
<dbReference type="GO" id="GO:0047423">
    <property type="term" value="F:N-methylhydantoinase (ATP-hydrolyzing) activity"/>
    <property type="evidence" value="ECO:0007669"/>
    <property type="project" value="UniProtKB-EC"/>
</dbReference>
<keyword evidence="2" id="KW-0378">Hydrolase</keyword>
<feature type="compositionally biased region" description="Basic residues" evidence="1">
    <location>
        <begin position="7"/>
        <end position="27"/>
    </location>
</feature>
<protein>
    <submittedName>
        <fullName evidence="2">N-methylhydantoinase A</fullName>
        <ecNumber evidence="2">3.5.2.14</ecNumber>
    </submittedName>
</protein>
<dbReference type="EMBL" id="CADCVK010000122">
    <property type="protein sequence ID" value="CAA9470360.1"/>
    <property type="molecule type" value="Genomic_DNA"/>
</dbReference>
<proteinExistence type="predicted"/>
<reference evidence="2" key="1">
    <citation type="submission" date="2020-02" db="EMBL/GenBank/DDBJ databases">
        <authorList>
            <person name="Meier V. D."/>
        </authorList>
    </citation>
    <scope>NUCLEOTIDE SEQUENCE</scope>
    <source>
        <strain evidence="2">AVDCRST_MAG12</strain>
    </source>
</reference>
<dbReference type="AlphaFoldDB" id="A0A6J4RMN3"/>
<accession>A0A6J4RMN3</accession>
<dbReference type="EC" id="3.5.2.14" evidence="2"/>
<feature type="non-terminal residue" evidence="2">
    <location>
        <position position="27"/>
    </location>
</feature>
<name>A0A6J4RMN3_9ACTN</name>